<dbReference type="Proteomes" id="UP000052946">
    <property type="component" value="Unassembled WGS sequence"/>
</dbReference>
<comment type="caution">
    <text evidence="1">The sequence shown here is derived from an EMBL/GenBank/DDBJ whole genome shotgun (WGS) entry which is preliminary data.</text>
</comment>
<sequence length="245" mass="29607">MSKPKNDPLYLLRMKHERAERTDVEELRKDTEKYLSSNKPSSNEVSILASTWAFVAENIEREEWRNYDRKDWAKLEYEHVEKSRYTRPDLIDDILTAQENGIITEEEAEAWSSNYRECEYIFCLNVFEGRRDQRYCSSDCRKRMHRAEKRFNETGTYLPTSAYCDNREDTEERSYQDHEIAFEDDWVTEELLPQESRRMFGGKRDRQLEIIREIQREKYEEKGENTFGKRRENAVYYEGTGTEYL</sequence>
<dbReference type="RefSeq" id="WP_058950506.1">
    <property type="nucleotide sequence ID" value="NZ_BBXV01000029.1"/>
</dbReference>
<organism evidence="1 2">
    <name type="scientific">Oceanobacillus picturae</name>
    <dbReference type="NCBI Taxonomy" id="171693"/>
    <lineage>
        <taxon>Bacteria</taxon>
        <taxon>Bacillati</taxon>
        <taxon>Bacillota</taxon>
        <taxon>Bacilli</taxon>
        <taxon>Bacillales</taxon>
        <taxon>Bacillaceae</taxon>
        <taxon>Oceanobacillus</taxon>
    </lineage>
</organism>
<reference evidence="2" key="1">
    <citation type="submission" date="2015-07" db="EMBL/GenBank/DDBJ databases">
        <title>Draft Genome Sequence of Oceanobacillus picturae Heshi-B3 that Was Isolated from Fermented Rice Bran with Aging Salted Mackerel, Which Was Named Heshiko as Traditional Fermented Seafood in Japan.</title>
        <authorList>
            <person name="Akuzawa S."/>
            <person name="Nakagawa J."/>
            <person name="Kanekatsu T."/>
            <person name="Kanesaki Y."/>
            <person name="Suzuki T."/>
        </authorList>
    </citation>
    <scope>NUCLEOTIDE SEQUENCE [LARGE SCALE GENOMIC DNA]</scope>
    <source>
        <strain evidence="2">Heshi-B3</strain>
    </source>
</reference>
<gene>
    <name evidence="1" type="ORF">OPHB3_2460</name>
</gene>
<name>A0A0U9H720_9BACI</name>
<proteinExistence type="predicted"/>
<dbReference type="OrthoDB" id="2739903at2"/>
<protein>
    <submittedName>
        <fullName evidence="1">Uncharacterized protein</fullName>
    </submittedName>
</protein>
<reference evidence="1 2" key="2">
    <citation type="journal article" date="2016" name="Genome Announc.">
        <title>Draft Genome Sequence of Oceanobacillus picturae Heshi-B3, Isolated from Fermented Rice Bran in a Traditional Japanese Seafood Dish.</title>
        <authorList>
            <person name="Akuzawa S."/>
            <person name="Nagaoka J."/>
            <person name="Kanekatsu M."/>
            <person name="Kanesaki Y."/>
            <person name="Suzuki T."/>
        </authorList>
    </citation>
    <scope>NUCLEOTIDE SEQUENCE [LARGE SCALE GENOMIC DNA]</scope>
    <source>
        <strain evidence="1 2">Heshi-B3</strain>
    </source>
</reference>
<evidence type="ECO:0000313" key="1">
    <source>
        <dbReference type="EMBL" id="GAQ18519.1"/>
    </source>
</evidence>
<dbReference type="EMBL" id="BBXV01000029">
    <property type="protein sequence ID" value="GAQ18519.1"/>
    <property type="molecule type" value="Genomic_DNA"/>
</dbReference>
<dbReference type="AlphaFoldDB" id="A0A0U9H720"/>
<accession>A0A0U9H720</accession>
<evidence type="ECO:0000313" key="2">
    <source>
        <dbReference type="Proteomes" id="UP000052946"/>
    </source>
</evidence>